<reference evidence="3" key="1">
    <citation type="submission" date="2020-07" db="EMBL/GenBank/DDBJ databases">
        <authorList>
            <person name="Lin J."/>
        </authorList>
    </citation>
    <scope>NUCLEOTIDE SEQUENCE</scope>
</reference>
<keyword evidence="2" id="KW-1133">Transmembrane helix</keyword>
<name>A0A6V7NPH2_ANACO</name>
<evidence type="ECO:0000256" key="2">
    <source>
        <dbReference type="SAM" id="Phobius"/>
    </source>
</evidence>
<keyword evidence="2" id="KW-0812">Transmembrane</keyword>
<dbReference type="PANTHER" id="PTHR33919:SF11">
    <property type="entry name" value="EXPRESSED PROTEIN"/>
    <property type="match status" value="1"/>
</dbReference>
<evidence type="ECO:0000256" key="1">
    <source>
        <dbReference type="SAM" id="MobiDB-lite"/>
    </source>
</evidence>
<protein>
    <submittedName>
        <fullName evidence="3">Uncharacterized protein</fullName>
    </submittedName>
</protein>
<feature type="region of interest" description="Disordered" evidence="1">
    <location>
        <begin position="121"/>
        <end position="148"/>
    </location>
</feature>
<feature type="compositionally biased region" description="Pro residues" evidence="1">
    <location>
        <begin position="138"/>
        <end position="148"/>
    </location>
</feature>
<proteinExistence type="predicted"/>
<sequence length="232" mass="25293">MVSFSKPQAMAVASKAVNYWKSLANTRGYATSTMPKTRSVASAVDEDLLATRRTSKPRGDYVPVYVALGLIVLSTSFGLYTAKQQLVYAPNVLVDKKKRETIPEVVDPDWAISEASASSTSRFSAKSHTSRTSMPSEPAFPTPPAAPPPVICKPVKAETLKDVGVERRASRGARPCSRESSVEGRPISEISFATIILPVKAETLKDVGVEPPGIERRPSLFERIFRRRTADQ</sequence>
<feature type="transmembrane region" description="Helical" evidence="2">
    <location>
        <begin position="62"/>
        <end position="82"/>
    </location>
</feature>
<dbReference type="AlphaFoldDB" id="A0A6V7NPH2"/>
<organism evidence="3">
    <name type="scientific">Ananas comosus var. bracteatus</name>
    <name type="common">red pineapple</name>
    <dbReference type="NCBI Taxonomy" id="296719"/>
    <lineage>
        <taxon>Eukaryota</taxon>
        <taxon>Viridiplantae</taxon>
        <taxon>Streptophyta</taxon>
        <taxon>Embryophyta</taxon>
        <taxon>Tracheophyta</taxon>
        <taxon>Spermatophyta</taxon>
        <taxon>Magnoliopsida</taxon>
        <taxon>Liliopsida</taxon>
        <taxon>Poales</taxon>
        <taxon>Bromeliaceae</taxon>
        <taxon>Bromelioideae</taxon>
        <taxon>Ananas</taxon>
    </lineage>
</organism>
<keyword evidence="2" id="KW-0472">Membrane</keyword>
<dbReference type="EMBL" id="LR862140">
    <property type="protein sequence ID" value="CAD1820512.1"/>
    <property type="molecule type" value="Genomic_DNA"/>
</dbReference>
<accession>A0A6V7NPH2</accession>
<evidence type="ECO:0000313" key="3">
    <source>
        <dbReference type="EMBL" id="CAD1820512.1"/>
    </source>
</evidence>
<dbReference type="PANTHER" id="PTHR33919">
    <property type="entry name" value="OS09G0127700 PROTEIN"/>
    <property type="match status" value="1"/>
</dbReference>
<gene>
    <name evidence="3" type="ORF">CB5_LOCUS3723</name>
</gene>